<organism evidence="4 5">
    <name type="scientific">Acanthosepion pharaonis</name>
    <name type="common">Pharaoh cuttlefish</name>
    <name type="synonym">Sepia pharaonis</name>
    <dbReference type="NCBI Taxonomy" id="158019"/>
    <lineage>
        <taxon>Eukaryota</taxon>
        <taxon>Metazoa</taxon>
        <taxon>Spiralia</taxon>
        <taxon>Lophotrochozoa</taxon>
        <taxon>Mollusca</taxon>
        <taxon>Cephalopoda</taxon>
        <taxon>Coleoidea</taxon>
        <taxon>Decapodiformes</taxon>
        <taxon>Sepiida</taxon>
        <taxon>Sepiina</taxon>
        <taxon>Sepiidae</taxon>
        <taxon>Acanthosepion</taxon>
    </lineage>
</organism>
<sequence length="319" mass="35443">MTSRKAVEKNQTTMADSTLPLQYEAVFILANEGLDSYCEYVESNEITFFLNDEEERYFQDQGRISSSERKEFILKTSRLVNKKPGPASSSGGEDQGSGDNSDNVDASSTTTTTEDKTDNISKEDALDSTDASNVVGMDMSGDYTLFTKQPVYVLFQPPLYDGLPHIQDLICESILNARSNIRISMFVFTDVFIYNSLCQATTTGAVTIDILLDATQVEQFLKMLGKNCLNVPDGLNICLNSGTGPYQRNTGATMGLAHEKFLICDEDKAIFGSYNYTWSAANINRENVVVVSGKQHPIIRSLLQQFNKMQETCILFETD</sequence>
<dbReference type="InterPro" id="IPR050944">
    <property type="entry name" value="FAM83"/>
</dbReference>
<comment type="caution">
    <text evidence="4">The sequence shown here is derived from an EMBL/GenBank/DDBJ whole genome shotgun (WGS) entry which is preliminary data.</text>
</comment>
<evidence type="ECO:0000313" key="5">
    <source>
        <dbReference type="Proteomes" id="UP000597762"/>
    </source>
</evidence>
<proteinExistence type="inferred from homology"/>
<dbReference type="SUPFAM" id="SSF56024">
    <property type="entry name" value="Phospholipase D/nuclease"/>
    <property type="match status" value="1"/>
</dbReference>
<keyword evidence="5" id="KW-1185">Reference proteome</keyword>
<dbReference type="GO" id="GO:0007165">
    <property type="term" value="P:signal transduction"/>
    <property type="evidence" value="ECO:0007669"/>
    <property type="project" value="TreeGrafter"/>
</dbReference>
<accession>A0A812BVR1</accession>
<dbReference type="Gene3D" id="3.30.870.10">
    <property type="entry name" value="Endonuclease Chain A"/>
    <property type="match status" value="1"/>
</dbReference>
<comment type="similarity">
    <text evidence="1">Belongs to the FAM83 family.</text>
</comment>
<dbReference type="PANTHER" id="PTHR16181">
    <property type="entry name" value="PROTEIN FAM83A-RELATED"/>
    <property type="match status" value="1"/>
</dbReference>
<evidence type="ECO:0000256" key="1">
    <source>
        <dbReference type="ARBA" id="ARBA00006937"/>
    </source>
</evidence>
<name>A0A812BVR1_ACAPH</name>
<feature type="region of interest" description="Disordered" evidence="2">
    <location>
        <begin position="81"/>
        <end position="125"/>
    </location>
</feature>
<dbReference type="OrthoDB" id="6103632at2759"/>
<dbReference type="InterPro" id="IPR001736">
    <property type="entry name" value="PLipase_D/transphosphatidylase"/>
</dbReference>
<dbReference type="PROSITE" id="PS50035">
    <property type="entry name" value="PLD"/>
    <property type="match status" value="1"/>
</dbReference>
<dbReference type="Proteomes" id="UP000597762">
    <property type="component" value="Unassembled WGS sequence"/>
</dbReference>
<gene>
    <name evidence="4" type="ORF">SPHA_23700</name>
</gene>
<dbReference type="AlphaFoldDB" id="A0A812BVR1"/>
<dbReference type="Pfam" id="PF07894">
    <property type="entry name" value="SACK1"/>
    <property type="match status" value="1"/>
</dbReference>
<evidence type="ECO:0000256" key="2">
    <source>
        <dbReference type="SAM" id="MobiDB-lite"/>
    </source>
</evidence>
<feature type="domain" description="PLD phosphodiesterase" evidence="3">
    <location>
        <begin position="253"/>
        <end position="280"/>
    </location>
</feature>
<dbReference type="InterPro" id="IPR012461">
    <property type="entry name" value="SACK1"/>
</dbReference>
<dbReference type="GO" id="GO:0019901">
    <property type="term" value="F:protein kinase binding"/>
    <property type="evidence" value="ECO:0007669"/>
    <property type="project" value="TreeGrafter"/>
</dbReference>
<evidence type="ECO:0000313" key="4">
    <source>
        <dbReference type="EMBL" id="CAE1243211.1"/>
    </source>
</evidence>
<dbReference type="GO" id="GO:0003824">
    <property type="term" value="F:catalytic activity"/>
    <property type="evidence" value="ECO:0007669"/>
    <property type="project" value="InterPro"/>
</dbReference>
<feature type="compositionally biased region" description="Basic and acidic residues" evidence="2">
    <location>
        <begin position="113"/>
        <end position="125"/>
    </location>
</feature>
<evidence type="ECO:0000259" key="3">
    <source>
        <dbReference type="PROSITE" id="PS50035"/>
    </source>
</evidence>
<protein>
    <recommendedName>
        <fullName evidence="3">PLD phosphodiesterase domain-containing protein</fullName>
    </recommendedName>
</protein>
<dbReference type="PANTHER" id="PTHR16181:SF29">
    <property type="entry name" value="PROTEIN FAM83A-RELATED"/>
    <property type="match status" value="1"/>
</dbReference>
<dbReference type="EMBL" id="CAHIKZ030000877">
    <property type="protein sequence ID" value="CAE1243211.1"/>
    <property type="molecule type" value="Genomic_DNA"/>
</dbReference>
<feature type="compositionally biased region" description="Low complexity" evidence="2">
    <location>
        <begin position="88"/>
        <end position="112"/>
    </location>
</feature>
<reference evidence="4" key="1">
    <citation type="submission" date="2021-01" db="EMBL/GenBank/DDBJ databases">
        <authorList>
            <person name="Li R."/>
            <person name="Bekaert M."/>
        </authorList>
    </citation>
    <scope>NUCLEOTIDE SEQUENCE</scope>
    <source>
        <strain evidence="4">Farmed</strain>
    </source>
</reference>